<name>A0AB36P4Z5_9FLAO</name>
<comment type="caution">
    <text evidence="3">The sequence shown here is derived from an EMBL/GenBank/DDBJ whole genome shotgun (WGS) entry which is preliminary data.</text>
</comment>
<feature type="chain" id="PRO_5044228311" evidence="1">
    <location>
        <begin position="21"/>
        <end position="347"/>
    </location>
</feature>
<dbReference type="InterPro" id="IPR000073">
    <property type="entry name" value="AB_hydrolase_1"/>
</dbReference>
<keyword evidence="5" id="KW-1185">Reference proteome</keyword>
<sequence>MKNNRITILALVLFTSLINAQNNIENFKNKKMNDLEVLKIESHVSGLKIAITHKEPKVPLDDYAILFLHGSSFPSALSFGFKMNNYSMIDSMSDNGYEVYALDFLGYGNSDRYNEMETNLVNSKPVGRALDVYKDVDKAVDFIIKKTGKPKVYLVAHSWGGSVAALYATQFPDKVSKLVLFAAITKRENTSEAEKKEYSFETMTPDERINSMKNLTPPEKECQLETEVFNVWGDNWLKSDPLAVKFKSNSIRFPSGPSQDVEDLLHGKSYYNPANINASVLVIRGEWDQYPNNIDGEKLFSSLENAAYKKYVVIEKGTHVMQLEKSRYQLYDEILRFLKFGLNTKFK</sequence>
<evidence type="ECO:0000313" key="3">
    <source>
        <dbReference type="EMBL" id="OXB06979.1"/>
    </source>
</evidence>
<dbReference type="Gene3D" id="3.40.50.1820">
    <property type="entry name" value="alpha/beta hydrolase"/>
    <property type="match status" value="1"/>
</dbReference>
<evidence type="ECO:0000313" key="6">
    <source>
        <dbReference type="Proteomes" id="UP000198431"/>
    </source>
</evidence>
<accession>A0AB36P4Z5</accession>
<dbReference type="PANTHER" id="PTHR43798:SF33">
    <property type="entry name" value="HYDROLASE, PUTATIVE (AFU_ORTHOLOGUE AFUA_2G14860)-RELATED"/>
    <property type="match status" value="1"/>
</dbReference>
<evidence type="ECO:0000256" key="1">
    <source>
        <dbReference type="SAM" id="SignalP"/>
    </source>
</evidence>
<protein>
    <submittedName>
        <fullName evidence="4">Pimeloyl-ACP methyl ester carboxylesterase</fullName>
    </submittedName>
</protein>
<feature type="signal peptide" evidence="1">
    <location>
        <begin position="1"/>
        <end position="20"/>
    </location>
</feature>
<evidence type="ECO:0000313" key="5">
    <source>
        <dbReference type="Proteomes" id="UP000184216"/>
    </source>
</evidence>
<dbReference type="Proteomes" id="UP000198431">
    <property type="component" value="Unassembled WGS sequence"/>
</dbReference>
<gene>
    <name evidence="3" type="ORF">B0A72_03785</name>
    <name evidence="4" type="ORF">SAMN05444387_4204</name>
</gene>
<dbReference type="Pfam" id="PF00561">
    <property type="entry name" value="Abhydrolase_1"/>
    <property type="match status" value="1"/>
</dbReference>
<keyword evidence="1" id="KW-0732">Signal</keyword>
<evidence type="ECO:0000259" key="2">
    <source>
        <dbReference type="Pfam" id="PF00561"/>
    </source>
</evidence>
<dbReference type="EMBL" id="FRBX01000007">
    <property type="protein sequence ID" value="SHN13360.1"/>
    <property type="molecule type" value="Genomic_DNA"/>
</dbReference>
<dbReference type="AlphaFoldDB" id="A0AB36P4Z5"/>
<dbReference type="PANTHER" id="PTHR43798">
    <property type="entry name" value="MONOACYLGLYCEROL LIPASE"/>
    <property type="match status" value="1"/>
</dbReference>
<dbReference type="GO" id="GO:0016020">
    <property type="term" value="C:membrane"/>
    <property type="evidence" value="ECO:0007669"/>
    <property type="project" value="TreeGrafter"/>
</dbReference>
<proteinExistence type="predicted"/>
<dbReference type="InterPro" id="IPR050266">
    <property type="entry name" value="AB_hydrolase_sf"/>
</dbReference>
<reference evidence="4 5" key="2">
    <citation type="submission" date="2016-11" db="EMBL/GenBank/DDBJ databases">
        <authorList>
            <person name="Varghese N."/>
            <person name="Submissions S."/>
        </authorList>
    </citation>
    <scope>NUCLEOTIDE SEQUENCE [LARGE SCALE GENOMIC DNA]</scope>
    <source>
        <strain evidence="4 5">DSM 6368</strain>
    </source>
</reference>
<feature type="domain" description="AB hydrolase-1" evidence="2">
    <location>
        <begin position="65"/>
        <end position="325"/>
    </location>
</feature>
<dbReference type="SUPFAM" id="SSF53474">
    <property type="entry name" value="alpha/beta-Hydrolases"/>
    <property type="match status" value="1"/>
</dbReference>
<dbReference type="RefSeq" id="WP_073397868.1">
    <property type="nucleotide sequence ID" value="NZ_FRBX01000007.1"/>
</dbReference>
<dbReference type="Proteomes" id="UP000184216">
    <property type="component" value="Unassembled WGS sequence"/>
</dbReference>
<dbReference type="EMBL" id="MUHB01000004">
    <property type="protein sequence ID" value="OXB06979.1"/>
    <property type="molecule type" value="Genomic_DNA"/>
</dbReference>
<evidence type="ECO:0000313" key="4">
    <source>
        <dbReference type="EMBL" id="SHN13360.1"/>
    </source>
</evidence>
<organism evidence="3 6">
    <name type="scientific">Flavobacterium pectinovorum</name>
    <dbReference type="NCBI Taxonomy" id="29533"/>
    <lineage>
        <taxon>Bacteria</taxon>
        <taxon>Pseudomonadati</taxon>
        <taxon>Bacteroidota</taxon>
        <taxon>Flavobacteriia</taxon>
        <taxon>Flavobacteriales</taxon>
        <taxon>Flavobacteriaceae</taxon>
        <taxon>Flavobacterium</taxon>
    </lineage>
</organism>
<dbReference type="InterPro" id="IPR029058">
    <property type="entry name" value="AB_hydrolase_fold"/>
</dbReference>
<reference evidence="3 6" key="1">
    <citation type="submission" date="2016-11" db="EMBL/GenBank/DDBJ databases">
        <title>Whole genomes of Flavobacteriaceae.</title>
        <authorList>
            <person name="Stine C."/>
            <person name="Li C."/>
            <person name="Tadesse D."/>
        </authorList>
    </citation>
    <scope>NUCLEOTIDE SEQUENCE [LARGE SCALE GENOMIC DNA]</scope>
    <source>
        <strain evidence="3 6">ATCC 19366</strain>
    </source>
</reference>